<dbReference type="PANTHER" id="PTHR24094">
    <property type="entry name" value="SECRETED PROTEIN"/>
    <property type="match status" value="1"/>
</dbReference>
<sequence length="224" mass="23428">MRLLGRAASALATVLAVLAVALSLQLATAGAARADSQWSGTLTQAIDHIPVAGEGRTGYSRDAFRLWVDADGDGCDTRAEVLLAEAEDAPSVGSGCSLSGGRWYSYYDGVSATAAGDLDIDHVVPLAEAWDSGASAWSASRREAYANDLGDSHTLVGVTASLNRSKRDQDVAEWLPPINDCRYVKDWVVAKIRWGLEQDAAEKAALEDVAAGCADSSLSVSVVG</sequence>
<feature type="domain" description="GmrSD restriction endonucleases C-terminal" evidence="2">
    <location>
        <begin position="81"/>
        <end position="206"/>
    </location>
</feature>
<dbReference type="EMBL" id="CP049257">
    <property type="protein sequence ID" value="QIG44306.1"/>
    <property type="molecule type" value="Genomic_DNA"/>
</dbReference>
<evidence type="ECO:0000259" key="2">
    <source>
        <dbReference type="Pfam" id="PF07510"/>
    </source>
</evidence>
<evidence type="ECO:0000313" key="4">
    <source>
        <dbReference type="Proteomes" id="UP000502996"/>
    </source>
</evidence>
<keyword evidence="3" id="KW-0378">Hydrolase</keyword>
<evidence type="ECO:0000256" key="1">
    <source>
        <dbReference type="SAM" id="SignalP"/>
    </source>
</evidence>
<proteinExistence type="predicted"/>
<feature type="chain" id="PRO_5026279729" evidence="1">
    <location>
        <begin position="35"/>
        <end position="224"/>
    </location>
</feature>
<feature type="signal peptide" evidence="1">
    <location>
        <begin position="1"/>
        <end position="34"/>
    </location>
</feature>
<name>A0A6G6WGH0_9ACTN</name>
<reference evidence="3 4" key="1">
    <citation type="submission" date="2020-02" db="EMBL/GenBank/DDBJ databases">
        <title>Full genome sequence of Nocardioides sp. R-3366.</title>
        <authorList>
            <person name="Im W.-T."/>
        </authorList>
    </citation>
    <scope>NUCLEOTIDE SEQUENCE [LARGE SCALE GENOMIC DNA]</scope>
    <source>
        <strain evidence="3 4">R-3366</strain>
    </source>
</reference>
<keyword evidence="3" id="KW-0540">Nuclease</keyword>
<dbReference type="Pfam" id="PF07510">
    <property type="entry name" value="GmrSD_C"/>
    <property type="match status" value="1"/>
</dbReference>
<dbReference type="AlphaFoldDB" id="A0A6G6WGH0"/>
<dbReference type="GO" id="GO:0004519">
    <property type="term" value="F:endonuclease activity"/>
    <property type="evidence" value="ECO:0007669"/>
    <property type="project" value="UniProtKB-KW"/>
</dbReference>
<keyword evidence="3" id="KW-0255">Endonuclease</keyword>
<dbReference type="Proteomes" id="UP000502996">
    <property type="component" value="Chromosome"/>
</dbReference>
<dbReference type="PANTHER" id="PTHR24094:SF15">
    <property type="entry name" value="AMP-DEPENDENT SYNTHETASE_LIGASE DOMAIN-CONTAINING PROTEIN-RELATED"/>
    <property type="match status" value="1"/>
</dbReference>
<gene>
    <name evidence="3" type="ORF">G5V58_17355</name>
</gene>
<evidence type="ECO:0000313" key="3">
    <source>
        <dbReference type="EMBL" id="QIG44306.1"/>
    </source>
</evidence>
<keyword evidence="4" id="KW-1185">Reference proteome</keyword>
<accession>A0A6G6WGH0</accession>
<keyword evidence="1" id="KW-0732">Signal</keyword>
<organism evidence="3 4">
    <name type="scientific">Nocardioides anomalus</name>
    <dbReference type="NCBI Taxonomy" id="2712223"/>
    <lineage>
        <taxon>Bacteria</taxon>
        <taxon>Bacillati</taxon>
        <taxon>Actinomycetota</taxon>
        <taxon>Actinomycetes</taxon>
        <taxon>Propionibacteriales</taxon>
        <taxon>Nocardioidaceae</taxon>
        <taxon>Nocardioides</taxon>
    </lineage>
</organism>
<protein>
    <submittedName>
        <fullName evidence="3">HNH endonuclease</fullName>
    </submittedName>
</protein>
<dbReference type="KEGG" id="nano:G5V58_17355"/>
<dbReference type="RefSeq" id="WP_165235481.1">
    <property type="nucleotide sequence ID" value="NZ_CP049257.1"/>
</dbReference>
<dbReference type="InterPro" id="IPR011089">
    <property type="entry name" value="GmrSD_C"/>
</dbReference>